<dbReference type="Pfam" id="PF19955">
    <property type="entry name" value="EAD1"/>
    <property type="match status" value="1"/>
</dbReference>
<name>E0UGA0_GLOV7</name>
<dbReference type="HOGENOM" id="CLU_1178662_0_0_3"/>
<dbReference type="EMBL" id="CP002198">
    <property type="protein sequence ID" value="ADN16719.1"/>
    <property type="molecule type" value="Genomic_DNA"/>
</dbReference>
<evidence type="ECO:0000313" key="2">
    <source>
        <dbReference type="EMBL" id="ADN16719.1"/>
    </source>
</evidence>
<accession>E0UGA0</accession>
<dbReference type="Proteomes" id="UP000008206">
    <property type="component" value="Chromosome"/>
</dbReference>
<protein>
    <recommendedName>
        <fullName evidence="1">Effector-associated domain-containing protein</fullName>
    </recommendedName>
</protein>
<organism evidence="2 3">
    <name type="scientific">Gloeothece verrucosa (strain PCC 7822)</name>
    <name type="common">Cyanothece sp. (strain PCC 7822)</name>
    <dbReference type="NCBI Taxonomy" id="497965"/>
    <lineage>
        <taxon>Bacteria</taxon>
        <taxon>Bacillati</taxon>
        <taxon>Cyanobacteriota</taxon>
        <taxon>Cyanophyceae</taxon>
        <taxon>Oscillatoriophycideae</taxon>
        <taxon>Chroococcales</taxon>
        <taxon>Aphanothecaceae</taxon>
        <taxon>Gloeothece</taxon>
        <taxon>Gloeothece verrucosa</taxon>
    </lineage>
</organism>
<evidence type="ECO:0000259" key="1">
    <source>
        <dbReference type="Pfam" id="PF19955"/>
    </source>
</evidence>
<gene>
    <name evidence="2" type="ordered locus">Cyan7822_4827</name>
</gene>
<dbReference type="InterPro" id="IPR045430">
    <property type="entry name" value="EAD1"/>
</dbReference>
<dbReference type="STRING" id="497965.Cyan7822_4827"/>
<proteinExistence type="predicted"/>
<dbReference type="KEGG" id="cyj:Cyan7822_4827"/>
<keyword evidence="3" id="KW-1185">Reference proteome</keyword>
<reference evidence="3" key="1">
    <citation type="journal article" date="2011" name="MBio">
        <title>Novel metabolic attributes of the genus Cyanothece, comprising a group of unicellular nitrogen-fixing Cyanobacteria.</title>
        <authorList>
            <person name="Bandyopadhyay A."/>
            <person name="Elvitigala T."/>
            <person name="Welsh E."/>
            <person name="Stockel J."/>
            <person name="Liberton M."/>
            <person name="Min H."/>
            <person name="Sherman L.A."/>
            <person name="Pakrasi H.B."/>
        </authorList>
    </citation>
    <scope>NUCLEOTIDE SEQUENCE [LARGE SCALE GENOMIC DNA]</scope>
    <source>
        <strain evidence="3">PCC 7822</strain>
    </source>
</reference>
<feature type="domain" description="Effector-associated" evidence="1">
    <location>
        <begin position="1"/>
        <end position="86"/>
    </location>
</feature>
<dbReference type="OrthoDB" id="517890at2"/>
<evidence type="ECO:0000313" key="3">
    <source>
        <dbReference type="Proteomes" id="UP000008206"/>
    </source>
</evidence>
<dbReference type="eggNOG" id="COG1262">
    <property type="taxonomic scope" value="Bacteria"/>
</dbReference>
<dbReference type="AlphaFoldDB" id="E0UGA0"/>
<dbReference type="RefSeq" id="WP_013324759.1">
    <property type="nucleotide sequence ID" value="NC_014501.1"/>
</dbReference>
<sequence>MQLSGSHLEEIQTALIDAFPNKFELQQFLRFKLEKNLTVIADGDSLTQIVFQLVQTAYSQGWIENLVFEAVNHNPGNKRLKIIVVNYFGNSIKEMGRELGLMFYRLLFEEFLYNDGVISPAELLILEDIKESFELTTEETSTIQNELFEPIATLKKNLNAYLSCYVALIKEQGYPLNANAQDELRMLRSYYELDDDLVAKYENKIKSDLNLLSDNHTRTMNWQSSLFRVWSKLFG</sequence>